<dbReference type="InterPro" id="IPR019378">
    <property type="entry name" value="GDP-Fuc_O-FucTrfase"/>
</dbReference>
<evidence type="ECO:0000256" key="3">
    <source>
        <dbReference type="ARBA" id="ARBA00023277"/>
    </source>
</evidence>
<dbReference type="EMBL" id="JARIHO010000005">
    <property type="protein sequence ID" value="KAJ7361493.1"/>
    <property type="molecule type" value="Genomic_DNA"/>
</dbReference>
<dbReference type="Gene3D" id="3.40.50.11350">
    <property type="match status" value="1"/>
</dbReference>
<keyword evidence="2" id="KW-0294">Fucose metabolism</keyword>
<keyword evidence="5" id="KW-1185">Reference proteome</keyword>
<reference evidence="4" key="1">
    <citation type="submission" date="2023-03" db="EMBL/GenBank/DDBJ databases">
        <title>Massive genome expansion in bonnet fungi (Mycena s.s.) driven by repeated elements and novel gene families across ecological guilds.</title>
        <authorList>
            <consortium name="Lawrence Berkeley National Laboratory"/>
            <person name="Harder C.B."/>
            <person name="Miyauchi S."/>
            <person name="Viragh M."/>
            <person name="Kuo A."/>
            <person name="Thoen E."/>
            <person name="Andreopoulos B."/>
            <person name="Lu D."/>
            <person name="Skrede I."/>
            <person name="Drula E."/>
            <person name="Henrissat B."/>
            <person name="Morin E."/>
            <person name="Kohler A."/>
            <person name="Barry K."/>
            <person name="LaButti K."/>
            <person name="Morin E."/>
            <person name="Salamov A."/>
            <person name="Lipzen A."/>
            <person name="Mereny Z."/>
            <person name="Hegedus B."/>
            <person name="Baldrian P."/>
            <person name="Stursova M."/>
            <person name="Weitz H."/>
            <person name="Taylor A."/>
            <person name="Grigoriev I.V."/>
            <person name="Nagy L.G."/>
            <person name="Martin F."/>
            <person name="Kauserud H."/>
        </authorList>
    </citation>
    <scope>NUCLEOTIDE SEQUENCE</scope>
    <source>
        <strain evidence="4">CBHHK002</strain>
    </source>
</reference>
<dbReference type="CDD" id="cd11296">
    <property type="entry name" value="O-FucT_like"/>
    <property type="match status" value="1"/>
</dbReference>
<protein>
    <submittedName>
        <fullName evidence="4">Uncharacterized protein</fullName>
    </submittedName>
</protein>
<dbReference type="GO" id="GO:0006004">
    <property type="term" value="P:fucose metabolic process"/>
    <property type="evidence" value="ECO:0007669"/>
    <property type="project" value="UniProtKB-KW"/>
</dbReference>
<evidence type="ECO:0000313" key="5">
    <source>
        <dbReference type="Proteomes" id="UP001218218"/>
    </source>
</evidence>
<accession>A0AAD7F0F7</accession>
<dbReference type="Proteomes" id="UP001218218">
    <property type="component" value="Unassembled WGS sequence"/>
</dbReference>
<keyword evidence="3" id="KW-0119">Carbohydrate metabolism</keyword>
<name>A0AAD7F0F7_9AGAR</name>
<dbReference type="GO" id="GO:0016740">
    <property type="term" value="F:transferase activity"/>
    <property type="evidence" value="ECO:0007669"/>
    <property type="project" value="UniProtKB-KW"/>
</dbReference>
<proteinExistence type="predicted"/>
<evidence type="ECO:0000256" key="1">
    <source>
        <dbReference type="ARBA" id="ARBA00022679"/>
    </source>
</evidence>
<comment type="caution">
    <text evidence="4">The sequence shown here is derived from an EMBL/GenBank/DDBJ whole genome shotgun (WGS) entry which is preliminary data.</text>
</comment>
<sequence>MNVQGDWFGWHNTTSELDIQQQLAAMKLDPLSSVNGPSFRANDVMSVMNLVYLGLITDRVPVLPVFLPSYFMRNNYGNDHSPLPFSQVFDLEGLRKAMKQPFLEWGDIKASKSTVLDEIGCWNVWEPIQYPDAAPRQSFAPWFLKLGSICLVAMDHDRYNSFWALASLAFPSTRAKSLVPPLPTKHNVSLVPDEHMLCYDFLYYVAAHKSDKMELDYSPAWRFVGRHMRWATRLERLADDYIRRTLQIQPDEPIPPFISVHVRHNDFKDRCEPDVSLDECFAPLSAIQRRVSEVQDEIKERKDIEVQHVIVTSDEKNHTWWRDVDELGWLAVDHTRTKELCGLWYTILIDAVVQSKGAGFVGTARSTVSILASRRVQSW</sequence>
<dbReference type="Pfam" id="PF10250">
    <property type="entry name" value="O-FucT"/>
    <property type="match status" value="1"/>
</dbReference>
<gene>
    <name evidence="4" type="ORF">DFH08DRAFT_1032843</name>
</gene>
<evidence type="ECO:0000256" key="2">
    <source>
        <dbReference type="ARBA" id="ARBA00023253"/>
    </source>
</evidence>
<dbReference type="AlphaFoldDB" id="A0AAD7F0F7"/>
<evidence type="ECO:0000313" key="4">
    <source>
        <dbReference type="EMBL" id="KAJ7361493.1"/>
    </source>
</evidence>
<keyword evidence="1" id="KW-0808">Transferase</keyword>
<organism evidence="4 5">
    <name type="scientific">Mycena albidolilacea</name>
    <dbReference type="NCBI Taxonomy" id="1033008"/>
    <lineage>
        <taxon>Eukaryota</taxon>
        <taxon>Fungi</taxon>
        <taxon>Dikarya</taxon>
        <taxon>Basidiomycota</taxon>
        <taxon>Agaricomycotina</taxon>
        <taxon>Agaricomycetes</taxon>
        <taxon>Agaricomycetidae</taxon>
        <taxon>Agaricales</taxon>
        <taxon>Marasmiineae</taxon>
        <taxon>Mycenaceae</taxon>
        <taxon>Mycena</taxon>
    </lineage>
</organism>